<comment type="subcellular location">
    <subcellularLocation>
        <location evidence="2">Nucleus</location>
    </subcellularLocation>
</comment>
<dbReference type="GO" id="GO:0004518">
    <property type="term" value="F:nuclease activity"/>
    <property type="evidence" value="ECO:0007669"/>
    <property type="project" value="UniProtKB-KW"/>
</dbReference>
<evidence type="ECO:0000256" key="1">
    <source>
        <dbReference type="ARBA" id="ARBA00001968"/>
    </source>
</evidence>
<dbReference type="GO" id="GO:0016787">
    <property type="term" value="F:hydrolase activity"/>
    <property type="evidence" value="ECO:0007669"/>
    <property type="project" value="UniProtKB-KW"/>
</dbReference>
<dbReference type="InterPro" id="IPR045249">
    <property type="entry name" value="HARBI1-like"/>
</dbReference>
<evidence type="ECO:0000313" key="9">
    <source>
        <dbReference type="EMBL" id="KMQ87982.1"/>
    </source>
</evidence>
<evidence type="ECO:0000256" key="2">
    <source>
        <dbReference type="ARBA" id="ARBA00004123"/>
    </source>
</evidence>
<evidence type="ECO:0000313" key="10">
    <source>
        <dbReference type="Proteomes" id="UP000036403"/>
    </source>
</evidence>
<sequence>MAGRLLFNLLDVAEEQDMRENAVIMRELRDNINPFNLTNEQFIRVFRFSKEAVIYLCDSLQCILQRRGRRGISAETQVLAAIRFSSIGSYQRGIDNDYLLSLSQPAVSRAIKAVAVGITELLANEWIKFPQTEEKRAALKESINARFPGSVHDSFIWRHSAIRDEMIRLYNSGDRSTWLLGDAGYNLEPWLMTPITDAPEGSAEARYTQCHTSTRNCVERMFGVLKNVWRCLLSHCVLHFELVMASNIITACAVLHNIRLRYNLMDRE</sequence>
<evidence type="ECO:0000256" key="3">
    <source>
        <dbReference type="ARBA" id="ARBA00006958"/>
    </source>
</evidence>
<gene>
    <name evidence="9" type="ORF">RF55_12608</name>
</gene>
<dbReference type="PaxDb" id="67767-A0A0J7KCD2"/>
<comment type="similarity">
    <text evidence="3">Belongs to the HARBI1 family.</text>
</comment>
<name>A0A0J7KCD2_LASNI</name>
<dbReference type="STRING" id="67767.A0A0J7KCD2"/>
<keyword evidence="7" id="KW-0539">Nucleus</keyword>
<keyword evidence="10" id="KW-1185">Reference proteome</keyword>
<dbReference type="Proteomes" id="UP000036403">
    <property type="component" value="Unassembled WGS sequence"/>
</dbReference>
<dbReference type="AlphaFoldDB" id="A0A0J7KCD2"/>
<dbReference type="GO" id="GO:0005634">
    <property type="term" value="C:nucleus"/>
    <property type="evidence" value="ECO:0007669"/>
    <property type="project" value="UniProtKB-SubCell"/>
</dbReference>
<evidence type="ECO:0000256" key="6">
    <source>
        <dbReference type="ARBA" id="ARBA00022801"/>
    </source>
</evidence>
<dbReference type="EMBL" id="LBMM01009630">
    <property type="protein sequence ID" value="KMQ87982.1"/>
    <property type="molecule type" value="Genomic_DNA"/>
</dbReference>
<dbReference type="Pfam" id="PF13359">
    <property type="entry name" value="DDE_Tnp_4"/>
    <property type="match status" value="1"/>
</dbReference>
<accession>A0A0J7KCD2</accession>
<protein>
    <submittedName>
        <fullName evidence="9">Nuclease harbi1</fullName>
    </submittedName>
</protein>
<keyword evidence="6" id="KW-0378">Hydrolase</keyword>
<dbReference type="PANTHER" id="PTHR22930">
    <property type="match status" value="1"/>
</dbReference>
<comment type="cofactor">
    <cofactor evidence="1">
        <name>a divalent metal cation</name>
        <dbReference type="ChEBI" id="CHEBI:60240"/>
    </cofactor>
</comment>
<evidence type="ECO:0000256" key="7">
    <source>
        <dbReference type="ARBA" id="ARBA00023242"/>
    </source>
</evidence>
<dbReference type="OrthoDB" id="7544781at2759"/>
<keyword evidence="5" id="KW-0479">Metal-binding</keyword>
<keyword evidence="4" id="KW-0540">Nuclease</keyword>
<reference evidence="9 10" key="1">
    <citation type="submission" date="2015-04" db="EMBL/GenBank/DDBJ databases">
        <title>Lasius niger genome sequencing.</title>
        <authorList>
            <person name="Konorov E.A."/>
            <person name="Nikitin M.A."/>
            <person name="Kirill M.V."/>
            <person name="Chang P."/>
        </authorList>
    </citation>
    <scope>NUCLEOTIDE SEQUENCE [LARGE SCALE GENOMIC DNA]</scope>
    <source>
        <tissue evidence="9">Whole</tissue>
    </source>
</reference>
<evidence type="ECO:0000256" key="4">
    <source>
        <dbReference type="ARBA" id="ARBA00022722"/>
    </source>
</evidence>
<evidence type="ECO:0000256" key="5">
    <source>
        <dbReference type="ARBA" id="ARBA00022723"/>
    </source>
</evidence>
<feature type="domain" description="DDE Tnp4" evidence="8">
    <location>
        <begin position="143"/>
        <end position="257"/>
    </location>
</feature>
<comment type="caution">
    <text evidence="9">The sequence shown here is derived from an EMBL/GenBank/DDBJ whole genome shotgun (WGS) entry which is preliminary data.</text>
</comment>
<dbReference type="InterPro" id="IPR027806">
    <property type="entry name" value="HARBI1_dom"/>
</dbReference>
<dbReference type="GO" id="GO:0046872">
    <property type="term" value="F:metal ion binding"/>
    <property type="evidence" value="ECO:0007669"/>
    <property type="project" value="UniProtKB-KW"/>
</dbReference>
<dbReference type="PANTHER" id="PTHR22930:SF250">
    <property type="entry name" value="NUCLEASE HARBI1-LIKE PROTEIN"/>
    <property type="match status" value="1"/>
</dbReference>
<evidence type="ECO:0000259" key="8">
    <source>
        <dbReference type="Pfam" id="PF13359"/>
    </source>
</evidence>
<proteinExistence type="inferred from homology"/>
<organism evidence="9 10">
    <name type="scientific">Lasius niger</name>
    <name type="common">Black garden ant</name>
    <dbReference type="NCBI Taxonomy" id="67767"/>
    <lineage>
        <taxon>Eukaryota</taxon>
        <taxon>Metazoa</taxon>
        <taxon>Ecdysozoa</taxon>
        <taxon>Arthropoda</taxon>
        <taxon>Hexapoda</taxon>
        <taxon>Insecta</taxon>
        <taxon>Pterygota</taxon>
        <taxon>Neoptera</taxon>
        <taxon>Endopterygota</taxon>
        <taxon>Hymenoptera</taxon>
        <taxon>Apocrita</taxon>
        <taxon>Aculeata</taxon>
        <taxon>Formicoidea</taxon>
        <taxon>Formicidae</taxon>
        <taxon>Formicinae</taxon>
        <taxon>Lasius</taxon>
        <taxon>Lasius</taxon>
    </lineage>
</organism>